<dbReference type="EMBL" id="FOWX01000012">
    <property type="protein sequence ID" value="SFP52698.1"/>
    <property type="molecule type" value="Genomic_DNA"/>
</dbReference>
<dbReference type="STRING" id="289003.SAMN05216190_11237"/>
<dbReference type="SUPFAM" id="SSF103088">
    <property type="entry name" value="OmpA-like"/>
    <property type="match status" value="1"/>
</dbReference>
<evidence type="ECO:0000313" key="5">
    <source>
        <dbReference type="Proteomes" id="UP000198784"/>
    </source>
</evidence>
<keyword evidence="5" id="KW-1185">Reference proteome</keyword>
<dbReference type="PANTHER" id="PTHR30329:SF21">
    <property type="entry name" value="LIPOPROTEIN YIAD-RELATED"/>
    <property type="match status" value="1"/>
</dbReference>
<dbReference type="Proteomes" id="UP000198784">
    <property type="component" value="Unassembled WGS sequence"/>
</dbReference>
<organism evidence="4 5">
    <name type="scientific">Pseudomonas borbori</name>
    <dbReference type="NCBI Taxonomy" id="289003"/>
    <lineage>
        <taxon>Bacteria</taxon>
        <taxon>Pseudomonadati</taxon>
        <taxon>Pseudomonadota</taxon>
        <taxon>Gammaproteobacteria</taxon>
        <taxon>Pseudomonadales</taxon>
        <taxon>Pseudomonadaceae</taxon>
        <taxon>Pseudomonas</taxon>
    </lineage>
</organism>
<dbReference type="AlphaFoldDB" id="A0A1I5R2E6"/>
<evidence type="ECO:0000313" key="4">
    <source>
        <dbReference type="EMBL" id="SFP52698.1"/>
    </source>
</evidence>
<dbReference type="InterPro" id="IPR050330">
    <property type="entry name" value="Bact_OuterMem_StrucFunc"/>
</dbReference>
<dbReference type="Gene3D" id="3.30.1330.60">
    <property type="entry name" value="OmpA-like domain"/>
    <property type="match status" value="1"/>
</dbReference>
<dbReference type="InterPro" id="IPR006665">
    <property type="entry name" value="OmpA-like"/>
</dbReference>
<evidence type="ECO:0000259" key="3">
    <source>
        <dbReference type="PROSITE" id="PS51123"/>
    </source>
</evidence>
<keyword evidence="2" id="KW-1133">Transmembrane helix</keyword>
<accession>A0A1I5R2E6</accession>
<sequence length="560" mass="60020">MYLFAPRARQRGNAAGKLLTIVLVLGLLGLGAWLVGKDMLKEGGDSVLGGLPASLGVDGGPVPVEPVSGTPTLQSAAPYEMKNNIIDVDMSEYAGYGGLIVANGGLAPNPDSFFAKQYGFQVRLSKGESEEWSALNNGQMAAVATTADVLAVLGRQFEVTVPAQIAFSRGADQVVVDSAIASVNQLKGKVLGATQFNESEFFIRYLASEAGVPVKVLRDLDARPGPNELGLVFYEDAFIACDAYAAELTGKQRLNGCVGWSPRTDEVVAESAGAAKMLVSNRNLLVVADILVVNKGFATAHPQIVKGLVHGLLEGNRLLRDDPKSHAGVVAQAFGWTPEETLDELSKVHLSNLPENLAFFDGSIDSAGSFQGIFQSSVLAYGALIRNPADPARFADLQHLKALAEGGQFKGQSIAIAPIRTSGKVALEGDALLSKDIRFFFEPNSAELDKQAKDNQDYLDTIKQFLQVSPGSIVLLRGHVDNAMVGEFERQGGPALLRKMALKAMELSRQRTQAVKEALLARHPGIAEERIELVGRGWEEPLGADSEQNRRVEVQWFTLE</sequence>
<dbReference type="CDD" id="cd07185">
    <property type="entry name" value="OmpA_C-like"/>
    <property type="match status" value="1"/>
</dbReference>
<dbReference type="InterPro" id="IPR036737">
    <property type="entry name" value="OmpA-like_sf"/>
</dbReference>
<reference evidence="5" key="1">
    <citation type="submission" date="2016-10" db="EMBL/GenBank/DDBJ databases">
        <authorList>
            <person name="Varghese N."/>
            <person name="Submissions S."/>
        </authorList>
    </citation>
    <scope>NUCLEOTIDE SEQUENCE [LARGE SCALE GENOMIC DNA]</scope>
    <source>
        <strain evidence="5">DSM 17834</strain>
    </source>
</reference>
<gene>
    <name evidence="4" type="ORF">SAMN05216190_11237</name>
</gene>
<proteinExistence type="predicted"/>
<evidence type="ECO:0000256" key="1">
    <source>
        <dbReference type="PROSITE-ProRule" id="PRU00473"/>
    </source>
</evidence>
<protein>
    <submittedName>
        <fullName evidence="4">NitT/TauT family transport system substrate-binding protein</fullName>
    </submittedName>
</protein>
<dbReference type="SUPFAM" id="SSF53850">
    <property type="entry name" value="Periplasmic binding protein-like II"/>
    <property type="match status" value="1"/>
</dbReference>
<keyword evidence="2" id="KW-0812">Transmembrane</keyword>
<dbReference type="GO" id="GO:0016020">
    <property type="term" value="C:membrane"/>
    <property type="evidence" value="ECO:0007669"/>
    <property type="project" value="UniProtKB-UniRule"/>
</dbReference>
<keyword evidence="1 2" id="KW-0472">Membrane</keyword>
<dbReference type="PROSITE" id="PS51123">
    <property type="entry name" value="OMPA_2"/>
    <property type="match status" value="1"/>
</dbReference>
<feature type="transmembrane region" description="Helical" evidence="2">
    <location>
        <begin position="18"/>
        <end position="36"/>
    </location>
</feature>
<dbReference type="RefSeq" id="WP_170862201.1">
    <property type="nucleotide sequence ID" value="NZ_FOWX01000012.1"/>
</dbReference>
<feature type="domain" description="OmpA-like" evidence="3">
    <location>
        <begin position="428"/>
        <end position="560"/>
    </location>
</feature>
<dbReference type="Gene3D" id="3.40.190.10">
    <property type="entry name" value="Periplasmic binding protein-like II"/>
    <property type="match status" value="1"/>
</dbReference>
<dbReference type="Pfam" id="PF00691">
    <property type="entry name" value="OmpA"/>
    <property type="match status" value="1"/>
</dbReference>
<name>A0A1I5R2E6_9PSED</name>
<evidence type="ECO:0000256" key="2">
    <source>
        <dbReference type="SAM" id="Phobius"/>
    </source>
</evidence>
<dbReference type="PANTHER" id="PTHR30329">
    <property type="entry name" value="STATOR ELEMENT OF FLAGELLAR MOTOR COMPLEX"/>
    <property type="match status" value="1"/>
</dbReference>